<dbReference type="InterPro" id="IPR013120">
    <property type="entry name" value="FAR_NAD-bd"/>
</dbReference>
<name>A0ABD0LYZ6_9CAEN</name>
<dbReference type="Gene3D" id="3.30.300.30">
    <property type="match status" value="1"/>
</dbReference>
<dbReference type="Gene3D" id="3.40.50.12780">
    <property type="entry name" value="N-terminal domain of ligase-like"/>
    <property type="match status" value="2"/>
</dbReference>
<evidence type="ECO:0000256" key="1">
    <source>
        <dbReference type="ARBA" id="ARBA00022450"/>
    </source>
</evidence>
<feature type="domain" description="Carrier" evidence="3">
    <location>
        <begin position="1008"/>
        <end position="1085"/>
    </location>
</feature>
<dbReference type="EMBL" id="JACVVK020000016">
    <property type="protein sequence ID" value="KAK7504228.1"/>
    <property type="molecule type" value="Genomic_DNA"/>
</dbReference>
<keyword evidence="1" id="KW-0596">Phosphopantetheine</keyword>
<dbReference type="InterPro" id="IPR036291">
    <property type="entry name" value="NAD(P)-bd_dom_sf"/>
</dbReference>
<accession>A0ABD0LYZ6</accession>
<sequence>MQPATNSLHSHLPHMGLLDLCDDVSEIIHEVTTLQGCHRENQTLSPKVLTATGHFFLVTDADSSKRSHEKDIPLGTILEIVDDTLLVKTSSQLILLTVAELDGTPIVPGKFRLYGLSPGSCLQNVHSSKEFVHMMAALHDAEEFWVHELQRYEPTTFTRQKLLNRYDDLTDDPDALTVQSTVFKLPALDNPEKISSEYVSLASFVLFIARVCCSDTVHLGLLAKKSGVPAQYKELCSDICPGIFETDLHSRRETAIEKCCKTIVKIFSAGTFLKGVFYRYADLRERREEVRHNLVAAAASSVHEADVSVKSILTDCNFLVLLSPEQMEIIYFANIVHGSSSVLDTLRYYPPFLTSLFSLSRADSLLQTQLLSSEELVAFSRAPKPPCEQPDLMFLFVNQVHKSPGAVALKTTQGQLTYSETLQAVSDLATMLDHHMPESYRVRKRCIGLHLPKSMAYVLSTLACVRVGCPFVPLPADLPKDRLVFIVKDTGVIVMITDELIARNTKFQSLLSDPGVLFKMHLGDMSLVVLELSIDTEKSPEYLESLTSFGAPSVTSLGAPSAISLSVAFTTSVDAPSATRLGVPSASRLCVPSATCFGAPSDISFGKASETSVGDYAAEDVPLQDDCCYVIYTSGSTGRPKGVQVKQSGVVNMARGLISDLDLQPTDITAQFASISFDTSIWEIFPTLLSGGTLAILLENQRLGKEFVHAMCQLQVNVITLTPSVLNICNPENFPTLTKICAAGETCMLSTAIKWTSRRQQSPARPVRFFNSYGPAETTVGATTYEFKQEHYVGVPNQELSIGTAMNGVELYLLDDFMKPVPPGIVGEIYIGGAGVSGGYIGHAAYQNAYKFLPNPFVHSDETSGGERKFLLYKTGDHAIQESNGRVTFLGRLDNQVKIRGNRVDLCEIEQVMMQNEHVDFAVVVLHKCATSSEPTLAAYVSPPTVCVDEVKVRLSHALPSYMLPAFIKLMDVKELPRSNNGKVNRKALEVDESVHDSQFMASGKQMKKTQLTVARLLLRALNLGDELVYSMQPSSSFKALGGSSIHFALLQRLFEDVFHYRVSMNEIASADTVEEFAGIISRRKRMLKANETVEDSSVDSIEGLGMDMIRDSALDLEADTCCHCRQCMVGSPTAKADPHLYENGTSGSHKMTDWIKDIGSSVDPVRTSQRLKILLSGATGFVGAFLLVELLEQTDAHVLCMVRGKSPTHGMNRLADNLAKYGLWKESYSARVEIVLSDLSQCRLGTAEDVYHRICAEVDVVFINAAEVNFNTTYYDHRKVNVLATREFIRVAMTYKRKFLFFVSSLSVFLYPSEPGLVMGEEDMLDDPLLVEGGYGQSKWVGDRLVQQALQHLPGGAIFRPGNVTGRSTDGAGPTDDMFVRCMVGMRQMGSVPDADFPFDLMPVDFCSKAMVEIVGKVLTSSDASQTQQMPTVYHLYNIDTIPFVDLFAGSAVRTVTLTEWRRELWKVMDNPHLVPLTPFFMSKYWDRATCTPLFSTSNTDHAISPQTAQLLKPATQLLTVYKQFLGLSDSENNRLEHI</sequence>
<organism evidence="4 5">
    <name type="scientific">Batillaria attramentaria</name>
    <dbReference type="NCBI Taxonomy" id="370345"/>
    <lineage>
        <taxon>Eukaryota</taxon>
        <taxon>Metazoa</taxon>
        <taxon>Spiralia</taxon>
        <taxon>Lophotrochozoa</taxon>
        <taxon>Mollusca</taxon>
        <taxon>Gastropoda</taxon>
        <taxon>Caenogastropoda</taxon>
        <taxon>Sorbeoconcha</taxon>
        <taxon>Cerithioidea</taxon>
        <taxon>Batillariidae</taxon>
        <taxon>Batillaria</taxon>
    </lineage>
</organism>
<keyword evidence="5" id="KW-1185">Reference proteome</keyword>
<dbReference type="SUPFAM" id="SSF56801">
    <property type="entry name" value="Acetyl-CoA synthetase-like"/>
    <property type="match status" value="1"/>
</dbReference>
<dbReference type="CDD" id="cd05235">
    <property type="entry name" value="SDR_e1"/>
    <property type="match status" value="1"/>
</dbReference>
<dbReference type="InterPro" id="IPR009081">
    <property type="entry name" value="PP-bd_ACP"/>
</dbReference>
<dbReference type="PANTHER" id="PTHR44845:SF6">
    <property type="entry name" value="BETA-ALANINE-ACTIVATING ENZYME"/>
    <property type="match status" value="1"/>
</dbReference>
<dbReference type="Gene3D" id="3.40.50.720">
    <property type="entry name" value="NAD(P)-binding Rossmann-like Domain"/>
    <property type="match status" value="1"/>
</dbReference>
<dbReference type="SUPFAM" id="SSF51735">
    <property type="entry name" value="NAD(P)-binding Rossmann-fold domains"/>
    <property type="match status" value="1"/>
</dbReference>
<protein>
    <recommendedName>
        <fullName evidence="3">Carrier domain-containing protein</fullName>
    </recommendedName>
</protein>
<gene>
    <name evidence="4" type="ORF">BaRGS_00004532</name>
</gene>
<dbReference type="InterPro" id="IPR042099">
    <property type="entry name" value="ANL_N_sf"/>
</dbReference>
<dbReference type="Proteomes" id="UP001519460">
    <property type="component" value="Unassembled WGS sequence"/>
</dbReference>
<dbReference type="Pfam" id="PF07993">
    <property type="entry name" value="NAD_binding_4"/>
    <property type="match status" value="1"/>
</dbReference>
<dbReference type="InterPro" id="IPR020845">
    <property type="entry name" value="AMP-binding_CS"/>
</dbReference>
<proteinExistence type="predicted"/>
<dbReference type="PROSITE" id="PS50075">
    <property type="entry name" value="CARRIER"/>
    <property type="match status" value="1"/>
</dbReference>
<dbReference type="InterPro" id="IPR045851">
    <property type="entry name" value="AMP-bd_C_sf"/>
</dbReference>
<comment type="caution">
    <text evidence="4">The sequence shown here is derived from an EMBL/GenBank/DDBJ whole genome shotgun (WGS) entry which is preliminary data.</text>
</comment>
<dbReference type="NCBIfam" id="TIGR01746">
    <property type="entry name" value="Thioester-redct"/>
    <property type="match status" value="1"/>
</dbReference>
<dbReference type="Pfam" id="PF00501">
    <property type="entry name" value="AMP-binding"/>
    <property type="match status" value="1"/>
</dbReference>
<reference evidence="4 5" key="1">
    <citation type="journal article" date="2023" name="Sci. Data">
        <title>Genome assembly of the Korean intertidal mud-creeper Batillaria attramentaria.</title>
        <authorList>
            <person name="Patra A.K."/>
            <person name="Ho P.T."/>
            <person name="Jun S."/>
            <person name="Lee S.J."/>
            <person name="Kim Y."/>
            <person name="Won Y.J."/>
        </authorList>
    </citation>
    <scope>NUCLEOTIDE SEQUENCE [LARGE SCALE GENOMIC DNA]</scope>
    <source>
        <strain evidence="4">Wonlab-2016</strain>
    </source>
</reference>
<evidence type="ECO:0000259" key="3">
    <source>
        <dbReference type="PROSITE" id="PS50075"/>
    </source>
</evidence>
<dbReference type="PANTHER" id="PTHR44845">
    <property type="entry name" value="CARRIER DOMAIN-CONTAINING PROTEIN"/>
    <property type="match status" value="1"/>
</dbReference>
<dbReference type="InterPro" id="IPR000873">
    <property type="entry name" value="AMP-dep_synth/lig_dom"/>
</dbReference>
<evidence type="ECO:0000256" key="2">
    <source>
        <dbReference type="ARBA" id="ARBA00022553"/>
    </source>
</evidence>
<dbReference type="PROSITE" id="PS00455">
    <property type="entry name" value="AMP_BINDING"/>
    <property type="match status" value="1"/>
</dbReference>
<dbReference type="InterPro" id="IPR036736">
    <property type="entry name" value="ACP-like_sf"/>
</dbReference>
<dbReference type="InterPro" id="IPR010080">
    <property type="entry name" value="Thioester_reductase-like_dom"/>
</dbReference>
<dbReference type="CDD" id="cd05930">
    <property type="entry name" value="A_NRPS"/>
    <property type="match status" value="1"/>
</dbReference>
<keyword evidence="2" id="KW-0597">Phosphoprotein</keyword>
<dbReference type="SUPFAM" id="SSF47336">
    <property type="entry name" value="ACP-like"/>
    <property type="match status" value="1"/>
</dbReference>
<evidence type="ECO:0000313" key="4">
    <source>
        <dbReference type="EMBL" id="KAK7504228.1"/>
    </source>
</evidence>
<evidence type="ECO:0000313" key="5">
    <source>
        <dbReference type="Proteomes" id="UP001519460"/>
    </source>
</evidence>